<dbReference type="Proteomes" id="UP000887576">
    <property type="component" value="Unplaced"/>
</dbReference>
<evidence type="ECO:0000313" key="2">
    <source>
        <dbReference type="WBParaSite" id="JU765_v2.g1902.t1"/>
    </source>
</evidence>
<dbReference type="WBParaSite" id="JU765_v2.g1902.t1">
    <property type="protein sequence ID" value="JU765_v2.g1902.t1"/>
    <property type="gene ID" value="JU765_v2.g1902"/>
</dbReference>
<evidence type="ECO:0000313" key="1">
    <source>
        <dbReference type="Proteomes" id="UP000887576"/>
    </source>
</evidence>
<name>A0AC34QTB4_9BILA</name>
<accession>A0AC34QTB4</accession>
<sequence length="165" mass="18090">MKRESTNEVFTDSQNLSTTDINNLLMQPSIFNLLASKQNQGTNSSNTVDVTALQVLASIAEKCSTTSNSSVQQILSMLAMTMPSPEQTSPISNDCKKDASSRKNSCQKEPSSSESTPKSSDMLTSAVSPQERVLSMLPNFNMLPRTFAIPSMPNIKKPKYENGWF</sequence>
<reference evidence="2" key="1">
    <citation type="submission" date="2022-11" db="UniProtKB">
        <authorList>
            <consortium name="WormBaseParasite"/>
        </authorList>
    </citation>
    <scope>IDENTIFICATION</scope>
</reference>
<protein>
    <submittedName>
        <fullName evidence="2">Uncharacterized protein</fullName>
    </submittedName>
</protein>
<organism evidence="1 2">
    <name type="scientific">Panagrolaimus sp. JU765</name>
    <dbReference type="NCBI Taxonomy" id="591449"/>
    <lineage>
        <taxon>Eukaryota</taxon>
        <taxon>Metazoa</taxon>
        <taxon>Ecdysozoa</taxon>
        <taxon>Nematoda</taxon>
        <taxon>Chromadorea</taxon>
        <taxon>Rhabditida</taxon>
        <taxon>Tylenchina</taxon>
        <taxon>Panagrolaimomorpha</taxon>
        <taxon>Panagrolaimoidea</taxon>
        <taxon>Panagrolaimidae</taxon>
        <taxon>Panagrolaimus</taxon>
    </lineage>
</organism>
<proteinExistence type="predicted"/>